<sequence>MTELQRIHPYSCQAYRLIRWFFDQDILGQRTAHLGARELTLVRHQFDGESGILEFSRDVPAPQNVPKTIKRFQQEWNRVHYKETWQRQSNGHFRGEVQARISGVPVEVVTHLHLKPAAQGEGCENHIRVQITSQVPLLGRVIESVVCGDVDRQLETEYRFFQTLLETEPA</sequence>
<dbReference type="KEGG" id="tcd:AAIA72_03985"/>
<accession>A0AB39UXT6</accession>
<dbReference type="InterPro" id="IPR023393">
    <property type="entry name" value="START-like_dom_sf"/>
</dbReference>
<dbReference type="RefSeq" id="WP_369602145.1">
    <property type="nucleotide sequence ID" value="NZ_CP154858.1"/>
</dbReference>
<name>A0AB39UXT6_9GAMM</name>
<proteinExistence type="predicted"/>
<reference evidence="1" key="1">
    <citation type="submission" date="2024-05" db="EMBL/GenBank/DDBJ databases">
        <title>Genome sequencing of novel strain.</title>
        <authorList>
            <person name="Ganbat D."/>
            <person name="Ganbat S."/>
            <person name="Lee S.-J."/>
        </authorList>
    </citation>
    <scope>NUCLEOTIDE SEQUENCE</scope>
    <source>
        <strain evidence="1">SMD15-11</strain>
    </source>
</reference>
<dbReference type="AlphaFoldDB" id="A0AB39UXT6"/>
<dbReference type="EMBL" id="CP154858">
    <property type="protein sequence ID" value="XDT73149.1"/>
    <property type="molecule type" value="Genomic_DNA"/>
</dbReference>
<gene>
    <name evidence="1" type="ORF">AAIA72_03985</name>
</gene>
<dbReference type="InterPro" id="IPR019639">
    <property type="entry name" value="DUF2505"/>
</dbReference>
<protein>
    <submittedName>
        <fullName evidence="1">DUF2505 domain-containing protein</fullName>
    </submittedName>
</protein>
<dbReference type="Gene3D" id="3.30.530.20">
    <property type="match status" value="1"/>
</dbReference>
<organism evidence="1">
    <name type="scientific">Thermohahella caldifontis</name>
    <dbReference type="NCBI Taxonomy" id="3142973"/>
    <lineage>
        <taxon>Bacteria</taxon>
        <taxon>Pseudomonadati</taxon>
        <taxon>Pseudomonadota</taxon>
        <taxon>Gammaproteobacteria</taxon>
        <taxon>Oceanospirillales</taxon>
        <taxon>Hahellaceae</taxon>
        <taxon>Thermohahella</taxon>
    </lineage>
</organism>
<evidence type="ECO:0000313" key="1">
    <source>
        <dbReference type="EMBL" id="XDT73149.1"/>
    </source>
</evidence>
<dbReference type="Pfam" id="PF10698">
    <property type="entry name" value="DUF2505"/>
    <property type="match status" value="1"/>
</dbReference>